<keyword evidence="2" id="KW-0812">Transmembrane</keyword>
<feature type="compositionally biased region" description="Low complexity" evidence="1">
    <location>
        <begin position="15"/>
        <end position="26"/>
    </location>
</feature>
<dbReference type="SMART" id="SM00740">
    <property type="entry name" value="PASTA"/>
    <property type="match status" value="3"/>
</dbReference>
<evidence type="ECO:0000256" key="2">
    <source>
        <dbReference type="SAM" id="Phobius"/>
    </source>
</evidence>
<feature type="transmembrane region" description="Helical" evidence="2">
    <location>
        <begin position="37"/>
        <end position="60"/>
    </location>
</feature>
<dbReference type="SUPFAM" id="SSF54184">
    <property type="entry name" value="Penicillin-binding protein 2x (pbp-2x), c-terminal domain"/>
    <property type="match status" value="1"/>
</dbReference>
<feature type="compositionally biased region" description="Basic and acidic residues" evidence="1">
    <location>
        <begin position="1"/>
        <end position="14"/>
    </location>
</feature>
<organism evidence="4 5">
    <name type="scientific">Eiseniibacteriota bacterium</name>
    <dbReference type="NCBI Taxonomy" id="2212470"/>
    <lineage>
        <taxon>Bacteria</taxon>
        <taxon>Candidatus Eiseniibacteriota</taxon>
    </lineage>
</organism>
<keyword evidence="2" id="KW-0472">Membrane</keyword>
<dbReference type="PROSITE" id="PS51178">
    <property type="entry name" value="PASTA"/>
    <property type="match status" value="3"/>
</dbReference>
<evidence type="ECO:0000259" key="3">
    <source>
        <dbReference type="PROSITE" id="PS51178"/>
    </source>
</evidence>
<feature type="domain" description="PASTA" evidence="3">
    <location>
        <begin position="205"/>
        <end position="270"/>
    </location>
</feature>
<keyword evidence="2" id="KW-1133">Transmembrane helix</keyword>
<sequence length="270" mass="28807">MSESLEVHVEERQEQAPTPEAAPAAPAERRRGPRFSFWSGTLLLAGVALFGGFLVMNLVLMPSFTRQGAEVQVPEVTGQSEVEAERALALEGLKLSKISEQWSPDVPRGFVISQDPAAGGTVKRGRRISVIVSLGAQGTSVPVLEGVTARQAQLLLEGAGLRAGRVAKVFTEETSKDLVVASDPPGETLVEQGTVVNLLVSLGPRPQSYLLPDLVGNDVQDVARGLREEGFLVEIREGGPKQKPGLVSAQEPAPGHRVSPRDSVVLYERP</sequence>
<feature type="domain" description="PASTA" evidence="3">
    <location>
        <begin position="135"/>
        <end position="202"/>
    </location>
</feature>
<gene>
    <name evidence="4" type="ORF">E6K75_05855</name>
</gene>
<dbReference type="InterPro" id="IPR005543">
    <property type="entry name" value="PASTA_dom"/>
</dbReference>
<protein>
    <submittedName>
        <fullName evidence="4">PASTA domain-containing protein</fullName>
    </submittedName>
</protein>
<dbReference type="EMBL" id="VBOV01000141">
    <property type="protein sequence ID" value="TMQ58074.1"/>
    <property type="molecule type" value="Genomic_DNA"/>
</dbReference>
<reference evidence="4 5" key="1">
    <citation type="journal article" date="2019" name="Nat. Microbiol.">
        <title>Mediterranean grassland soil C-N compound turnover is dependent on rainfall and depth, and is mediated by genomically divergent microorganisms.</title>
        <authorList>
            <person name="Diamond S."/>
            <person name="Andeer P.F."/>
            <person name="Li Z."/>
            <person name="Crits-Christoph A."/>
            <person name="Burstein D."/>
            <person name="Anantharaman K."/>
            <person name="Lane K.R."/>
            <person name="Thomas B.C."/>
            <person name="Pan C."/>
            <person name="Northen T.R."/>
            <person name="Banfield J.F."/>
        </authorList>
    </citation>
    <scope>NUCLEOTIDE SEQUENCE [LARGE SCALE GENOMIC DNA]</scope>
    <source>
        <strain evidence="4">WS_5</strain>
    </source>
</reference>
<feature type="domain" description="PASTA" evidence="3">
    <location>
        <begin position="68"/>
        <end position="134"/>
    </location>
</feature>
<dbReference type="Gene3D" id="3.30.10.20">
    <property type="match status" value="3"/>
</dbReference>
<feature type="region of interest" description="Disordered" evidence="1">
    <location>
        <begin position="1"/>
        <end position="30"/>
    </location>
</feature>
<feature type="region of interest" description="Disordered" evidence="1">
    <location>
        <begin position="237"/>
        <end position="270"/>
    </location>
</feature>
<dbReference type="Proteomes" id="UP000320913">
    <property type="component" value="Unassembled WGS sequence"/>
</dbReference>
<name>A0A538T3I5_UNCEI</name>
<dbReference type="CDD" id="cd06577">
    <property type="entry name" value="PASTA_pknB"/>
    <property type="match status" value="3"/>
</dbReference>
<evidence type="ECO:0000313" key="5">
    <source>
        <dbReference type="Proteomes" id="UP000320913"/>
    </source>
</evidence>
<dbReference type="Pfam" id="PF03793">
    <property type="entry name" value="PASTA"/>
    <property type="match status" value="3"/>
</dbReference>
<accession>A0A538T3I5</accession>
<evidence type="ECO:0000313" key="4">
    <source>
        <dbReference type="EMBL" id="TMQ58074.1"/>
    </source>
</evidence>
<proteinExistence type="predicted"/>
<dbReference type="AlphaFoldDB" id="A0A538T3I5"/>
<evidence type="ECO:0000256" key="1">
    <source>
        <dbReference type="SAM" id="MobiDB-lite"/>
    </source>
</evidence>
<comment type="caution">
    <text evidence="4">The sequence shown here is derived from an EMBL/GenBank/DDBJ whole genome shotgun (WGS) entry which is preliminary data.</text>
</comment>